<dbReference type="EMBL" id="BTSX01000002">
    <property type="protein sequence ID" value="GMS86100.1"/>
    <property type="molecule type" value="Genomic_DNA"/>
</dbReference>
<evidence type="ECO:0000313" key="2">
    <source>
        <dbReference type="Proteomes" id="UP001432027"/>
    </source>
</evidence>
<protein>
    <submittedName>
        <fullName evidence="1">Uncharacterized protein</fullName>
    </submittedName>
</protein>
<gene>
    <name evidence="1" type="ORF">PENTCL1PPCAC_8275</name>
</gene>
<sequence>LTILYQVPYLLCPSFIDPCLLVEEGERAWGIERARREGRGEKGRVRHAILPQETFSPKISTLESRVLRENVIST</sequence>
<comment type="caution">
    <text evidence="1">The sequence shown here is derived from an EMBL/GenBank/DDBJ whole genome shotgun (WGS) entry which is preliminary data.</text>
</comment>
<feature type="non-terminal residue" evidence="1">
    <location>
        <position position="1"/>
    </location>
</feature>
<evidence type="ECO:0000313" key="1">
    <source>
        <dbReference type="EMBL" id="GMS86100.1"/>
    </source>
</evidence>
<name>A0AAV5T186_9BILA</name>
<accession>A0AAV5T186</accession>
<proteinExistence type="predicted"/>
<reference evidence="1" key="1">
    <citation type="submission" date="2023-10" db="EMBL/GenBank/DDBJ databases">
        <title>Genome assembly of Pristionchus species.</title>
        <authorList>
            <person name="Yoshida K."/>
            <person name="Sommer R.J."/>
        </authorList>
    </citation>
    <scope>NUCLEOTIDE SEQUENCE</scope>
    <source>
        <strain evidence="1">RS0144</strain>
    </source>
</reference>
<dbReference type="Proteomes" id="UP001432027">
    <property type="component" value="Unassembled WGS sequence"/>
</dbReference>
<keyword evidence="2" id="KW-1185">Reference proteome</keyword>
<organism evidence="1 2">
    <name type="scientific">Pristionchus entomophagus</name>
    <dbReference type="NCBI Taxonomy" id="358040"/>
    <lineage>
        <taxon>Eukaryota</taxon>
        <taxon>Metazoa</taxon>
        <taxon>Ecdysozoa</taxon>
        <taxon>Nematoda</taxon>
        <taxon>Chromadorea</taxon>
        <taxon>Rhabditida</taxon>
        <taxon>Rhabditina</taxon>
        <taxon>Diplogasteromorpha</taxon>
        <taxon>Diplogasteroidea</taxon>
        <taxon>Neodiplogasteridae</taxon>
        <taxon>Pristionchus</taxon>
    </lineage>
</organism>
<dbReference type="AlphaFoldDB" id="A0AAV5T186"/>